<evidence type="ECO:0000313" key="1">
    <source>
        <dbReference type="EMBL" id="KUG27126.1"/>
    </source>
</evidence>
<protein>
    <submittedName>
        <fullName evidence="1">Uncharacterized protein</fullName>
    </submittedName>
</protein>
<dbReference type="EMBL" id="LNQE01000360">
    <property type="protein sequence ID" value="KUG27126.1"/>
    <property type="molecule type" value="Genomic_DNA"/>
</dbReference>
<name>A0A0W8G1Z5_9ZZZZ</name>
<reference evidence="1" key="1">
    <citation type="journal article" date="2015" name="Proc. Natl. Acad. Sci. U.S.A.">
        <title>Networks of energetic and metabolic interactions define dynamics in microbial communities.</title>
        <authorList>
            <person name="Embree M."/>
            <person name="Liu J.K."/>
            <person name="Al-Bassam M.M."/>
            <person name="Zengler K."/>
        </authorList>
    </citation>
    <scope>NUCLEOTIDE SEQUENCE</scope>
</reference>
<accession>A0A0W8G1Z5</accession>
<sequence length="59" mass="6361">MFCPLPESSGTPKDARAYSQNAGALQHFDSILARSAGHEFPARIAAIQNGRAVDRPFFA</sequence>
<comment type="caution">
    <text evidence="1">The sequence shown here is derived from an EMBL/GenBank/DDBJ whole genome shotgun (WGS) entry which is preliminary data.</text>
</comment>
<gene>
    <name evidence="1" type="ORF">ASZ90_003021</name>
</gene>
<organism evidence="1">
    <name type="scientific">hydrocarbon metagenome</name>
    <dbReference type="NCBI Taxonomy" id="938273"/>
    <lineage>
        <taxon>unclassified sequences</taxon>
        <taxon>metagenomes</taxon>
        <taxon>ecological metagenomes</taxon>
    </lineage>
</organism>
<proteinExistence type="predicted"/>
<dbReference type="AlphaFoldDB" id="A0A0W8G1Z5"/>